<evidence type="ECO:0000256" key="10">
    <source>
        <dbReference type="ARBA" id="ARBA00023012"/>
    </source>
</evidence>
<organism evidence="17 18">
    <name type="scientific">Jannaschia pohangensis</name>
    <dbReference type="NCBI Taxonomy" id="390807"/>
    <lineage>
        <taxon>Bacteria</taxon>
        <taxon>Pseudomonadati</taxon>
        <taxon>Pseudomonadota</taxon>
        <taxon>Alphaproteobacteria</taxon>
        <taxon>Rhodobacterales</taxon>
        <taxon>Roseobacteraceae</taxon>
        <taxon>Jannaschia</taxon>
    </lineage>
</organism>
<feature type="domain" description="HPt" evidence="16">
    <location>
        <begin position="1"/>
        <end position="104"/>
    </location>
</feature>
<evidence type="ECO:0000259" key="16">
    <source>
        <dbReference type="PROSITE" id="PS50894"/>
    </source>
</evidence>
<dbReference type="SMART" id="SM00387">
    <property type="entry name" value="HATPase_c"/>
    <property type="match status" value="1"/>
</dbReference>
<dbReference type="SUPFAM" id="SSF50341">
    <property type="entry name" value="CheW-like"/>
    <property type="match status" value="1"/>
</dbReference>
<keyword evidence="7" id="KW-0547">Nucleotide-binding</keyword>
<dbReference type="SMART" id="SM01231">
    <property type="entry name" value="H-kinase_dim"/>
    <property type="match status" value="1"/>
</dbReference>
<evidence type="ECO:0000256" key="6">
    <source>
        <dbReference type="ARBA" id="ARBA00022679"/>
    </source>
</evidence>
<protein>
    <recommendedName>
        <fullName evidence="3">Chemotaxis protein CheA</fullName>
        <ecNumber evidence="2">2.7.13.3</ecNumber>
    </recommendedName>
</protein>
<dbReference type="EC" id="2.7.13.3" evidence="2"/>
<dbReference type="GO" id="GO:0006935">
    <property type="term" value="P:chemotaxis"/>
    <property type="evidence" value="ECO:0007669"/>
    <property type="project" value="UniProtKB-KW"/>
</dbReference>
<dbReference type="PROSITE" id="PS50851">
    <property type="entry name" value="CHEW"/>
    <property type="match status" value="1"/>
</dbReference>
<dbReference type="AlphaFoldDB" id="A0A1I3H4N4"/>
<feature type="domain" description="Histidine kinase" evidence="14">
    <location>
        <begin position="385"/>
        <end position="588"/>
    </location>
</feature>
<dbReference type="InterPro" id="IPR036061">
    <property type="entry name" value="CheW-like_dom_sf"/>
</dbReference>
<dbReference type="Pfam" id="PF02518">
    <property type="entry name" value="HATPase_c"/>
    <property type="match status" value="1"/>
</dbReference>
<name>A0A1I3H4N4_9RHOB</name>
<dbReference type="Pfam" id="PF02895">
    <property type="entry name" value="H-kinase_dim"/>
    <property type="match status" value="1"/>
</dbReference>
<evidence type="ECO:0000256" key="3">
    <source>
        <dbReference type="ARBA" id="ARBA00021495"/>
    </source>
</evidence>
<evidence type="ECO:0000256" key="13">
    <source>
        <dbReference type="SAM" id="MobiDB-lite"/>
    </source>
</evidence>
<dbReference type="SMART" id="SM00260">
    <property type="entry name" value="CheW"/>
    <property type="match status" value="1"/>
</dbReference>
<proteinExistence type="predicted"/>
<dbReference type="Pfam" id="PF01627">
    <property type="entry name" value="Hpt"/>
    <property type="match status" value="1"/>
</dbReference>
<dbReference type="PANTHER" id="PTHR43395">
    <property type="entry name" value="SENSOR HISTIDINE KINASE CHEA"/>
    <property type="match status" value="1"/>
</dbReference>
<accession>A0A1I3H4N4</accession>
<dbReference type="InterPro" id="IPR008207">
    <property type="entry name" value="Sig_transdc_His_kin_Hpt_dom"/>
</dbReference>
<dbReference type="SMART" id="SM00073">
    <property type="entry name" value="HPT"/>
    <property type="match status" value="1"/>
</dbReference>
<gene>
    <name evidence="17" type="ORF">SAMN04488095_0445</name>
</gene>
<dbReference type="InterPro" id="IPR036097">
    <property type="entry name" value="HisK_dim/P_sf"/>
</dbReference>
<dbReference type="CDD" id="cd16916">
    <property type="entry name" value="HATPase_CheA-like"/>
    <property type="match status" value="1"/>
</dbReference>
<evidence type="ECO:0000256" key="12">
    <source>
        <dbReference type="PROSITE-ProRule" id="PRU00110"/>
    </source>
</evidence>
<dbReference type="PROSITE" id="PS50109">
    <property type="entry name" value="HIS_KIN"/>
    <property type="match status" value="1"/>
</dbReference>
<dbReference type="CDD" id="cd00088">
    <property type="entry name" value="HPT"/>
    <property type="match status" value="1"/>
</dbReference>
<evidence type="ECO:0000256" key="4">
    <source>
        <dbReference type="ARBA" id="ARBA00022500"/>
    </source>
</evidence>
<dbReference type="RefSeq" id="WP_092776675.1">
    <property type="nucleotide sequence ID" value="NZ_FORA01000001.1"/>
</dbReference>
<dbReference type="InterPro" id="IPR037006">
    <property type="entry name" value="CheA-like_homodim_sf"/>
</dbReference>
<dbReference type="Proteomes" id="UP000199110">
    <property type="component" value="Unassembled WGS sequence"/>
</dbReference>
<dbReference type="Gene3D" id="3.30.565.10">
    <property type="entry name" value="Histidine kinase-like ATPase, C-terminal domain"/>
    <property type="match status" value="1"/>
</dbReference>
<dbReference type="PRINTS" id="PR00344">
    <property type="entry name" value="BCTRLSENSOR"/>
</dbReference>
<dbReference type="InterPro" id="IPR004105">
    <property type="entry name" value="CheA-like_dim"/>
</dbReference>
<evidence type="ECO:0000256" key="1">
    <source>
        <dbReference type="ARBA" id="ARBA00000085"/>
    </source>
</evidence>
<dbReference type="InterPro" id="IPR002545">
    <property type="entry name" value="CheW-lke_dom"/>
</dbReference>
<feature type="domain" description="CheW-like" evidence="15">
    <location>
        <begin position="590"/>
        <end position="729"/>
    </location>
</feature>
<dbReference type="Gene3D" id="2.30.30.40">
    <property type="entry name" value="SH3 Domains"/>
    <property type="match status" value="1"/>
</dbReference>
<sequence>MDPMDAIRATFFEECAELLESLEGGLLALQSGTQTPDTVDAVFRAVHSIKGGAGAFNLSTLVAYAHEFETTLDALRSGRLTASAEVVGTLLRASDVLGDLVNSACLGEDVDVPDTSELKAVAGSAEATPGKEDDSDFNPVMLNFGLDPIPDDDIDLAPTPIEIETVPVSTSTAAPHSAVGKRIWRVTFEPLPELLVSGNEPLFLFRALEVLGRMSVEALDSDLASLSDMDVSVPRLRWSIRLEPTATDLTETEIESVFEFADDICVLTISQIKDEDENAPSPQAEAVPGQVSPAVVEPPKMTIKETADTAPPPAAPKPDVSVQPTPIGTAAPQAQTSAPATIRVDLNRVDRLVNLVGELVISQSMLAQGMTRAGLDQHSEAVATLDELQQLTRDMQDSVMSIRAQPVKSLFQRMTRIVREAGQATGKDVRLVTEGEGTEIDKTVVERLADPLTHMIRNSIDHGLEAPDERNAAGKSPGGVVRLSARQQSDRVVIEVSDDGRGINRAKVLERAIARGLVPEGKTLDTTEIDRLLFLPGFSTAQTVSALSGRGVGMDVVQRAIRDLNGTIAISSVEGKGTSISISLPLTLAILDGMIVRSSRQRMVIPLSAIVETQTYAAARIETLGPNQSVVRLHERFVPIVDLAGSMGFARQPTDDLVEDDTALLFVQPDESGTFALRVDAIEAQRQVVIKGLGENFGHIPCVSAATILGDGQVALIVDPGGIAEMAGLNRQNPTLQTPELAVQ</sequence>
<keyword evidence="4" id="KW-0145">Chemotaxis</keyword>
<dbReference type="STRING" id="390807.SAMN04488095_0445"/>
<dbReference type="OrthoDB" id="9803176at2"/>
<evidence type="ECO:0000256" key="5">
    <source>
        <dbReference type="ARBA" id="ARBA00022553"/>
    </source>
</evidence>
<evidence type="ECO:0000256" key="8">
    <source>
        <dbReference type="ARBA" id="ARBA00022777"/>
    </source>
</evidence>
<keyword evidence="5 12" id="KW-0597">Phosphoprotein</keyword>
<evidence type="ECO:0000313" key="17">
    <source>
        <dbReference type="EMBL" id="SFI30520.1"/>
    </source>
</evidence>
<comment type="catalytic activity">
    <reaction evidence="1">
        <text>ATP + protein L-histidine = ADP + protein N-phospho-L-histidine.</text>
        <dbReference type="EC" id="2.7.13.3"/>
    </reaction>
</comment>
<keyword evidence="8 17" id="KW-0418">Kinase</keyword>
<feature type="region of interest" description="Disordered" evidence="13">
    <location>
        <begin position="305"/>
        <end position="336"/>
    </location>
</feature>
<comment type="function">
    <text evidence="11">Involved in the transmission of sensory signals from the chemoreceptors to the flagellar motors. CheA is autophosphorylated; it can transfer its phosphate group to either CheB or CheY.</text>
</comment>
<evidence type="ECO:0000256" key="7">
    <source>
        <dbReference type="ARBA" id="ARBA00022741"/>
    </source>
</evidence>
<dbReference type="InterPro" id="IPR005467">
    <property type="entry name" value="His_kinase_dom"/>
</dbReference>
<dbReference type="SUPFAM" id="SSF47384">
    <property type="entry name" value="Homodimeric domain of signal transducing histidine kinase"/>
    <property type="match status" value="1"/>
</dbReference>
<evidence type="ECO:0000256" key="11">
    <source>
        <dbReference type="ARBA" id="ARBA00035100"/>
    </source>
</evidence>
<dbReference type="PROSITE" id="PS50894">
    <property type="entry name" value="HPT"/>
    <property type="match status" value="1"/>
</dbReference>
<dbReference type="SUPFAM" id="SSF55874">
    <property type="entry name" value="ATPase domain of HSP90 chaperone/DNA topoisomerase II/histidine kinase"/>
    <property type="match status" value="1"/>
</dbReference>
<dbReference type="GO" id="GO:0005737">
    <property type="term" value="C:cytoplasm"/>
    <property type="evidence" value="ECO:0007669"/>
    <property type="project" value="InterPro"/>
</dbReference>
<dbReference type="CDD" id="cd00731">
    <property type="entry name" value="CheA_reg"/>
    <property type="match status" value="1"/>
</dbReference>
<evidence type="ECO:0000256" key="9">
    <source>
        <dbReference type="ARBA" id="ARBA00022840"/>
    </source>
</evidence>
<evidence type="ECO:0000256" key="2">
    <source>
        <dbReference type="ARBA" id="ARBA00012438"/>
    </source>
</evidence>
<keyword evidence="18" id="KW-1185">Reference proteome</keyword>
<dbReference type="Gene3D" id="1.20.120.160">
    <property type="entry name" value="HPT domain"/>
    <property type="match status" value="1"/>
</dbReference>
<dbReference type="InterPro" id="IPR003594">
    <property type="entry name" value="HATPase_dom"/>
</dbReference>
<dbReference type="InterPro" id="IPR036641">
    <property type="entry name" value="HPT_dom_sf"/>
</dbReference>
<keyword evidence="10" id="KW-0902">Two-component regulatory system</keyword>
<keyword evidence="9" id="KW-0067">ATP-binding</keyword>
<keyword evidence="6" id="KW-0808">Transferase</keyword>
<dbReference type="InterPro" id="IPR051315">
    <property type="entry name" value="Bact_Chemotaxis_CheA"/>
</dbReference>
<dbReference type="InterPro" id="IPR036890">
    <property type="entry name" value="HATPase_C_sf"/>
</dbReference>
<dbReference type="Pfam" id="PF01584">
    <property type="entry name" value="CheW"/>
    <property type="match status" value="1"/>
</dbReference>
<evidence type="ECO:0000313" key="18">
    <source>
        <dbReference type="Proteomes" id="UP000199110"/>
    </source>
</evidence>
<dbReference type="Gene3D" id="1.10.287.560">
    <property type="entry name" value="Histidine kinase CheA-like, homodimeric domain"/>
    <property type="match status" value="1"/>
</dbReference>
<reference evidence="17 18" key="1">
    <citation type="submission" date="2016-10" db="EMBL/GenBank/DDBJ databases">
        <authorList>
            <person name="de Groot N.N."/>
        </authorList>
    </citation>
    <scope>NUCLEOTIDE SEQUENCE [LARGE SCALE GENOMIC DNA]</scope>
    <source>
        <strain evidence="17 18">DSM 19073</strain>
    </source>
</reference>
<dbReference type="EMBL" id="FORA01000001">
    <property type="protein sequence ID" value="SFI30520.1"/>
    <property type="molecule type" value="Genomic_DNA"/>
</dbReference>
<dbReference type="InterPro" id="IPR004358">
    <property type="entry name" value="Sig_transdc_His_kin-like_C"/>
</dbReference>
<dbReference type="GO" id="GO:0000155">
    <property type="term" value="F:phosphorelay sensor kinase activity"/>
    <property type="evidence" value="ECO:0007669"/>
    <property type="project" value="InterPro"/>
</dbReference>
<evidence type="ECO:0000259" key="15">
    <source>
        <dbReference type="PROSITE" id="PS50851"/>
    </source>
</evidence>
<dbReference type="GO" id="GO:0005524">
    <property type="term" value="F:ATP binding"/>
    <property type="evidence" value="ECO:0007669"/>
    <property type="project" value="UniProtKB-KW"/>
</dbReference>
<dbReference type="SUPFAM" id="SSF47226">
    <property type="entry name" value="Histidine-containing phosphotransfer domain, HPT domain"/>
    <property type="match status" value="1"/>
</dbReference>
<evidence type="ECO:0000259" key="14">
    <source>
        <dbReference type="PROSITE" id="PS50109"/>
    </source>
</evidence>
<feature type="modified residue" description="Phosphohistidine" evidence="12">
    <location>
        <position position="47"/>
    </location>
</feature>
<dbReference type="FunFam" id="3.30.565.10:FF:000016">
    <property type="entry name" value="Chemotaxis protein CheA, putative"/>
    <property type="match status" value="1"/>
</dbReference>
<dbReference type="PANTHER" id="PTHR43395:SF10">
    <property type="entry name" value="CHEMOTAXIS PROTEIN CHEA"/>
    <property type="match status" value="1"/>
</dbReference>